<reference evidence="11 12" key="1">
    <citation type="submission" date="2024-04" db="EMBL/GenBank/DDBJ databases">
        <authorList>
            <person name="Waldvogel A.-M."/>
            <person name="Schoenle A."/>
        </authorList>
    </citation>
    <scope>NUCLEOTIDE SEQUENCE [LARGE SCALE GENOMIC DNA]</scope>
</reference>
<evidence type="ECO:0000256" key="6">
    <source>
        <dbReference type="ARBA" id="ARBA00023065"/>
    </source>
</evidence>
<evidence type="ECO:0000256" key="4">
    <source>
        <dbReference type="ARBA" id="ARBA00022958"/>
    </source>
</evidence>
<protein>
    <recommendedName>
        <fullName evidence="10">Potassium channel domain-containing protein</fullName>
    </recommendedName>
</protein>
<comment type="subcellular location">
    <subcellularLocation>
        <location evidence="1">Membrane</location>
        <topology evidence="1">Multi-pass membrane protein</topology>
    </subcellularLocation>
</comment>
<feature type="domain" description="Potassium channel" evidence="10">
    <location>
        <begin position="191"/>
        <end position="263"/>
    </location>
</feature>
<feature type="transmembrane region" description="Helical" evidence="9">
    <location>
        <begin position="209"/>
        <end position="232"/>
    </location>
</feature>
<evidence type="ECO:0000256" key="3">
    <source>
        <dbReference type="ARBA" id="ARBA00022692"/>
    </source>
</evidence>
<feature type="domain" description="Potassium channel" evidence="10">
    <location>
        <begin position="93"/>
        <end position="149"/>
    </location>
</feature>
<keyword evidence="7 9" id="KW-0472">Membrane</keyword>
<evidence type="ECO:0000256" key="5">
    <source>
        <dbReference type="ARBA" id="ARBA00022989"/>
    </source>
</evidence>
<keyword evidence="12" id="KW-1185">Reference proteome</keyword>
<feature type="transmembrane region" description="Helical" evidence="9">
    <location>
        <begin position="12"/>
        <end position="34"/>
    </location>
</feature>
<keyword evidence="2" id="KW-0813">Transport</keyword>
<keyword evidence="6" id="KW-0406">Ion transport</keyword>
<dbReference type="Pfam" id="PF07885">
    <property type="entry name" value="Ion_trans_2"/>
    <property type="match status" value="2"/>
</dbReference>
<feature type="transmembrane region" description="Helical" evidence="9">
    <location>
        <begin position="238"/>
        <end position="257"/>
    </location>
</feature>
<evidence type="ECO:0000313" key="11">
    <source>
        <dbReference type="EMBL" id="CAL1590725.1"/>
    </source>
</evidence>
<accession>A0AAV2KP38</accession>
<evidence type="ECO:0000256" key="7">
    <source>
        <dbReference type="ARBA" id="ARBA00023136"/>
    </source>
</evidence>
<dbReference type="PRINTS" id="PR01586">
    <property type="entry name" value="TWIKCHANNEL"/>
</dbReference>
<dbReference type="InterPro" id="IPR005408">
    <property type="entry name" value="2pore_dom_K_chnl_TWIK"/>
</dbReference>
<dbReference type="Gene3D" id="1.10.287.70">
    <property type="match status" value="1"/>
</dbReference>
<dbReference type="EMBL" id="OZ035841">
    <property type="protein sequence ID" value="CAL1590725.1"/>
    <property type="molecule type" value="Genomic_DNA"/>
</dbReference>
<dbReference type="InterPro" id="IPR001779">
    <property type="entry name" value="2pore_dom_K_chnl_TWIK1"/>
</dbReference>
<dbReference type="AlphaFoldDB" id="A0AAV2KP38"/>
<keyword evidence="3 9" id="KW-0812">Transmembrane</keyword>
<evidence type="ECO:0000256" key="9">
    <source>
        <dbReference type="SAM" id="Phobius"/>
    </source>
</evidence>
<evidence type="ECO:0000313" key="12">
    <source>
        <dbReference type="Proteomes" id="UP001497482"/>
    </source>
</evidence>
<dbReference type="InterPro" id="IPR003280">
    <property type="entry name" value="2pore_dom_K_chnl"/>
</dbReference>
<gene>
    <name evidence="11" type="ORF">KC01_LOCUS20196</name>
</gene>
<dbReference type="GO" id="GO:0015271">
    <property type="term" value="F:outward rectifier potassium channel activity"/>
    <property type="evidence" value="ECO:0007669"/>
    <property type="project" value="TreeGrafter"/>
</dbReference>
<organism evidence="11 12">
    <name type="scientific">Knipowitschia caucasica</name>
    <name type="common">Caucasian dwarf goby</name>
    <name type="synonym">Pomatoschistus caucasicus</name>
    <dbReference type="NCBI Taxonomy" id="637954"/>
    <lineage>
        <taxon>Eukaryota</taxon>
        <taxon>Metazoa</taxon>
        <taxon>Chordata</taxon>
        <taxon>Craniata</taxon>
        <taxon>Vertebrata</taxon>
        <taxon>Euteleostomi</taxon>
        <taxon>Actinopterygii</taxon>
        <taxon>Neopterygii</taxon>
        <taxon>Teleostei</taxon>
        <taxon>Neoteleostei</taxon>
        <taxon>Acanthomorphata</taxon>
        <taxon>Gobiaria</taxon>
        <taxon>Gobiiformes</taxon>
        <taxon>Gobioidei</taxon>
        <taxon>Gobiidae</taxon>
        <taxon>Gobiinae</taxon>
        <taxon>Knipowitschia</taxon>
    </lineage>
</organism>
<evidence type="ECO:0000256" key="8">
    <source>
        <dbReference type="ARBA" id="ARBA00023303"/>
    </source>
</evidence>
<sequence>MARWRGCSRGWHAAAFPSLILLYVLFLVLGAVVFRALEMPVERELQAEVADLWRTFLQEHPCVQKSKLEHLLGRALTAHHTNVAVLQAEEDERHYDFTSSLYFVIVTLTTMGSDVYYPQSDESKFFCILYCIIGIPLTLFLLGLLSEALLLPVVTYAPVRHLHTLWGLSVSRAALLHASLLSVLVLGLLFLLPALLIAAVEPDWSFLDALFFCFVVLSTVGQGGCALGKNWSLKAREALELLTTSYLLLGLIVIVTLKKTVMDVPQVQTLLRLLSGGQRSEQDGLSLHELSLDGLGLHELSLEAPEDELQYSSSICTISYSV</sequence>
<evidence type="ECO:0000256" key="1">
    <source>
        <dbReference type="ARBA" id="ARBA00004141"/>
    </source>
</evidence>
<dbReference type="Proteomes" id="UP001497482">
    <property type="component" value="Chromosome 19"/>
</dbReference>
<dbReference type="GO" id="GO:0022841">
    <property type="term" value="F:potassium ion leak channel activity"/>
    <property type="evidence" value="ECO:0007669"/>
    <property type="project" value="TreeGrafter"/>
</dbReference>
<dbReference type="PANTHER" id="PTHR11003">
    <property type="entry name" value="POTASSIUM CHANNEL, SUBFAMILY K"/>
    <property type="match status" value="1"/>
</dbReference>
<keyword evidence="4" id="KW-0630">Potassium</keyword>
<evidence type="ECO:0000259" key="10">
    <source>
        <dbReference type="Pfam" id="PF07885"/>
    </source>
</evidence>
<feature type="transmembrane region" description="Helical" evidence="9">
    <location>
        <begin position="129"/>
        <end position="154"/>
    </location>
</feature>
<dbReference type="GO" id="GO:0005886">
    <property type="term" value="C:plasma membrane"/>
    <property type="evidence" value="ECO:0007669"/>
    <property type="project" value="TreeGrafter"/>
</dbReference>
<dbReference type="PRINTS" id="PR01096">
    <property type="entry name" value="TWIK1CHANNEL"/>
</dbReference>
<dbReference type="PANTHER" id="PTHR11003:SF249">
    <property type="entry name" value="TWO PORE POTASSIUM CHANNEL PROTEIN SUP-9"/>
    <property type="match status" value="1"/>
</dbReference>
<feature type="transmembrane region" description="Helical" evidence="9">
    <location>
        <begin position="174"/>
        <end position="197"/>
    </location>
</feature>
<proteinExistence type="predicted"/>
<evidence type="ECO:0000256" key="2">
    <source>
        <dbReference type="ARBA" id="ARBA00022448"/>
    </source>
</evidence>
<dbReference type="GO" id="GO:0030322">
    <property type="term" value="P:stabilization of membrane potential"/>
    <property type="evidence" value="ECO:0007669"/>
    <property type="project" value="TreeGrafter"/>
</dbReference>
<keyword evidence="8" id="KW-0407">Ion channel</keyword>
<name>A0AAV2KP38_KNICA</name>
<dbReference type="SUPFAM" id="SSF81324">
    <property type="entry name" value="Voltage-gated potassium channels"/>
    <property type="match status" value="2"/>
</dbReference>
<dbReference type="InterPro" id="IPR013099">
    <property type="entry name" value="K_chnl_dom"/>
</dbReference>
<keyword evidence="5 9" id="KW-1133">Transmembrane helix</keyword>